<evidence type="ECO:0000256" key="4">
    <source>
        <dbReference type="ARBA" id="ARBA00023136"/>
    </source>
</evidence>
<evidence type="ECO:0000256" key="5">
    <source>
        <dbReference type="SAM" id="Phobius"/>
    </source>
</evidence>
<protein>
    <submittedName>
        <fullName evidence="6">Energy-coupling factor transporter transmembrane protein EcfT</fullName>
    </submittedName>
</protein>
<dbReference type="PANTHER" id="PTHR33514:SF13">
    <property type="entry name" value="PROTEIN ABCI12, CHLOROPLASTIC"/>
    <property type="match status" value="1"/>
</dbReference>
<feature type="transmembrane region" description="Helical" evidence="5">
    <location>
        <begin position="103"/>
        <end position="126"/>
    </location>
</feature>
<evidence type="ECO:0000313" key="7">
    <source>
        <dbReference type="Proteomes" id="UP000886883"/>
    </source>
</evidence>
<dbReference type="Pfam" id="PF02361">
    <property type="entry name" value="CbiQ"/>
    <property type="match status" value="1"/>
</dbReference>
<keyword evidence="2 5" id="KW-0812">Transmembrane</keyword>
<evidence type="ECO:0000313" key="6">
    <source>
        <dbReference type="EMBL" id="HJB90593.1"/>
    </source>
</evidence>
<name>A0A9D2SD36_9FIRM</name>
<organism evidence="6 7">
    <name type="scientific">Candidatus Eisenbergiella merdigallinarum</name>
    <dbReference type="NCBI Taxonomy" id="2838552"/>
    <lineage>
        <taxon>Bacteria</taxon>
        <taxon>Bacillati</taxon>
        <taxon>Bacillota</taxon>
        <taxon>Clostridia</taxon>
        <taxon>Lachnospirales</taxon>
        <taxon>Lachnospiraceae</taxon>
        <taxon>Eisenbergiella</taxon>
    </lineage>
</organism>
<feature type="transmembrane region" description="Helical" evidence="5">
    <location>
        <begin position="23"/>
        <end position="53"/>
    </location>
</feature>
<evidence type="ECO:0000256" key="1">
    <source>
        <dbReference type="ARBA" id="ARBA00004141"/>
    </source>
</evidence>
<gene>
    <name evidence="6" type="ORF">H9763_03880</name>
</gene>
<dbReference type="InterPro" id="IPR003339">
    <property type="entry name" value="ABC/ECF_trnsptr_transmembrane"/>
</dbReference>
<evidence type="ECO:0000256" key="2">
    <source>
        <dbReference type="ARBA" id="ARBA00022692"/>
    </source>
</evidence>
<reference evidence="6" key="1">
    <citation type="journal article" date="2021" name="PeerJ">
        <title>Extensive microbial diversity within the chicken gut microbiome revealed by metagenomics and culture.</title>
        <authorList>
            <person name="Gilroy R."/>
            <person name="Ravi A."/>
            <person name="Getino M."/>
            <person name="Pursley I."/>
            <person name="Horton D.L."/>
            <person name="Alikhan N.F."/>
            <person name="Baker D."/>
            <person name="Gharbi K."/>
            <person name="Hall N."/>
            <person name="Watson M."/>
            <person name="Adriaenssens E.M."/>
            <person name="Foster-Nyarko E."/>
            <person name="Jarju S."/>
            <person name="Secka A."/>
            <person name="Antonio M."/>
            <person name="Oren A."/>
            <person name="Chaudhuri R.R."/>
            <person name="La Ragione R."/>
            <person name="Hildebrand F."/>
            <person name="Pallen M.J."/>
        </authorList>
    </citation>
    <scope>NUCLEOTIDE SEQUENCE</scope>
    <source>
        <strain evidence="6">USAMLcec3-2134</strain>
    </source>
</reference>
<comment type="caution">
    <text evidence="6">The sequence shown here is derived from an EMBL/GenBank/DDBJ whole genome shotgun (WGS) entry which is preliminary data.</text>
</comment>
<dbReference type="GO" id="GO:0005886">
    <property type="term" value="C:plasma membrane"/>
    <property type="evidence" value="ECO:0007669"/>
    <property type="project" value="TreeGrafter"/>
</dbReference>
<proteinExistence type="predicted"/>
<dbReference type="AlphaFoldDB" id="A0A9D2SD36"/>
<dbReference type="PANTHER" id="PTHR33514">
    <property type="entry name" value="PROTEIN ABCI12, CHLOROPLASTIC"/>
    <property type="match status" value="1"/>
</dbReference>
<dbReference type="EMBL" id="DWXE01000011">
    <property type="protein sequence ID" value="HJB90593.1"/>
    <property type="molecule type" value="Genomic_DNA"/>
</dbReference>
<comment type="subcellular location">
    <subcellularLocation>
        <location evidence="1">Membrane</location>
        <topology evidence="1">Multi-pass membrane protein</topology>
    </subcellularLocation>
</comment>
<accession>A0A9D2SD36</accession>
<feature type="transmembrane region" description="Helical" evidence="5">
    <location>
        <begin position="236"/>
        <end position="254"/>
    </location>
</feature>
<reference evidence="6" key="2">
    <citation type="submission" date="2021-04" db="EMBL/GenBank/DDBJ databases">
        <authorList>
            <person name="Gilroy R."/>
        </authorList>
    </citation>
    <scope>NUCLEOTIDE SEQUENCE</scope>
    <source>
        <strain evidence="6">USAMLcec3-2134</strain>
    </source>
</reference>
<feature type="transmembrane region" description="Helical" evidence="5">
    <location>
        <begin position="65"/>
        <end position="83"/>
    </location>
</feature>
<dbReference type="Proteomes" id="UP000886883">
    <property type="component" value="Unassembled WGS sequence"/>
</dbReference>
<sequence>MKSISLYVDNKTWLTGVHPFTKLLYIAAAISIPLIAGKLWAFGCCIAVSLCALAAGKILKRTVPLIAFSFTILLTIFLIHGLFHQGNTNVLFSVGPLRFYREGVLYACRIGLNILNMLLSFAILVLSTRPSELVEELEKRGFSPRFGYIINSVFQIIPQMMGTMSTITDAQRSRGMETEGSLWTRAKAFLPLISPVVMSSLINTRERAVALEVRGFGSKRKRTYLADRPAHRGDRAITICLLLLMAAVVGWRIGTCLLSK</sequence>
<evidence type="ECO:0000256" key="3">
    <source>
        <dbReference type="ARBA" id="ARBA00022989"/>
    </source>
</evidence>
<keyword evidence="3 5" id="KW-1133">Transmembrane helix</keyword>
<dbReference type="CDD" id="cd16914">
    <property type="entry name" value="EcfT"/>
    <property type="match status" value="1"/>
</dbReference>
<keyword evidence="4 5" id="KW-0472">Membrane</keyword>